<organism evidence="1 2">
    <name type="scientific">Grylomicrobium aquisgranensis</name>
    <dbReference type="NCBI Taxonomy" id="2926318"/>
    <lineage>
        <taxon>Bacteria</taxon>
        <taxon>Bacillati</taxon>
        <taxon>Bacillota</taxon>
        <taxon>Erysipelotrichia</taxon>
        <taxon>Erysipelotrichales</taxon>
        <taxon>Erysipelotrichaceae</taxon>
        <taxon>Grylomicrobium</taxon>
    </lineage>
</organism>
<dbReference type="InterPro" id="IPR009784">
    <property type="entry name" value="DUF1349"/>
</dbReference>
<reference evidence="1 2" key="1">
    <citation type="submission" date="2022-03" db="EMBL/GenBank/DDBJ databases">
        <title>Novel taxa within the pig intestine.</title>
        <authorList>
            <person name="Wylensek D."/>
            <person name="Bishof K."/>
            <person name="Afrizal A."/>
            <person name="Clavel T."/>
        </authorList>
    </citation>
    <scope>NUCLEOTIDE SEQUENCE [LARGE SCALE GENOMIC DNA]</scope>
    <source>
        <strain evidence="1 2">CLA-KB-P133</strain>
    </source>
</reference>
<dbReference type="EMBL" id="JALBUR010000010">
    <property type="protein sequence ID" value="MDX8419516.1"/>
    <property type="molecule type" value="Genomic_DNA"/>
</dbReference>
<evidence type="ECO:0000313" key="2">
    <source>
        <dbReference type="Proteomes" id="UP001286174"/>
    </source>
</evidence>
<name>A0AB35U4I8_9FIRM</name>
<dbReference type="AlphaFoldDB" id="A0AB35U4I8"/>
<dbReference type="RefSeq" id="WP_108775018.1">
    <property type="nucleotide sequence ID" value="NZ_JALBUR010000010.1"/>
</dbReference>
<dbReference type="Pfam" id="PF07081">
    <property type="entry name" value="DUF1349"/>
    <property type="match status" value="1"/>
</dbReference>
<evidence type="ECO:0000313" key="1">
    <source>
        <dbReference type="EMBL" id="MDX8419516.1"/>
    </source>
</evidence>
<proteinExistence type="predicted"/>
<protein>
    <submittedName>
        <fullName evidence="1">DUF1349 domain-containing protein</fullName>
    </submittedName>
</protein>
<keyword evidence="2" id="KW-1185">Reference proteome</keyword>
<dbReference type="PANTHER" id="PTHR35332:SF2">
    <property type="entry name" value="REGULATION OF ENOLASE PROTEIN 1"/>
    <property type="match status" value="1"/>
</dbReference>
<dbReference type="Proteomes" id="UP001286174">
    <property type="component" value="Unassembled WGS sequence"/>
</dbReference>
<dbReference type="PANTHER" id="PTHR35332">
    <property type="entry name" value="REGULATION OF ENOLASE PROTEIN 1"/>
    <property type="match status" value="1"/>
</dbReference>
<comment type="caution">
    <text evidence="1">The sequence shown here is derived from an EMBL/GenBank/DDBJ whole genome shotgun (WGS) entry which is preliminary data.</text>
</comment>
<accession>A0AB35U4I8</accession>
<dbReference type="InterPro" id="IPR013320">
    <property type="entry name" value="ConA-like_dom_sf"/>
</dbReference>
<gene>
    <name evidence="1" type="ORF">MOZ60_05330</name>
</gene>
<dbReference type="SUPFAM" id="SSF49899">
    <property type="entry name" value="Concanavalin A-like lectins/glucanases"/>
    <property type="match status" value="1"/>
</dbReference>
<sequence length="186" mass="22153">MTKIDANQLKWIRKPERYIVRRDCVILETEPYTDLRGHRHGAEAVELSLKPDGYFMFTVRVDFSYQGKFDQCGILLYNGSRRKAVCCTKRRNEELDELDVIVFHGKYGDRSCREIGTAIRWMYYRVWYRAGAVRIQYSFNGRVYSDVRQFRMEERNGPIRIGIYACSPQDSHFDCTFSQMELKEKR</sequence>
<dbReference type="Gene3D" id="2.60.120.200">
    <property type="match status" value="1"/>
</dbReference>